<dbReference type="InterPro" id="IPR008884">
    <property type="entry name" value="TylF_MeTrfase"/>
</dbReference>
<gene>
    <name evidence="1" type="ORF">LZC95_34655</name>
</gene>
<dbReference type="PANTHER" id="PTHR40036:SF1">
    <property type="entry name" value="MACROCIN O-METHYLTRANSFERASE"/>
    <property type="match status" value="1"/>
</dbReference>
<keyword evidence="2" id="KW-1185">Reference proteome</keyword>
<dbReference type="SUPFAM" id="SSF53335">
    <property type="entry name" value="S-adenosyl-L-methionine-dependent methyltransferases"/>
    <property type="match status" value="1"/>
</dbReference>
<dbReference type="GO" id="GO:0032259">
    <property type="term" value="P:methylation"/>
    <property type="evidence" value="ECO:0007669"/>
    <property type="project" value="UniProtKB-KW"/>
</dbReference>
<proteinExistence type="predicted"/>
<sequence>MNAIRKLLEPDPIGTFRRILEGFTAWYAQLDGDKKKACQRHGFYLNEQLSDFARELPEATLAVIAGLMKAANRSNPLFKVSFAFDPLNAKFGVKDAYPFIARENVVRGLMANVEQSNNIQHLLSQVLLLDVPGHVVELGCHEGITALLMKMTMASFQSTKPLWVFDSFEGLPAPCPEDGEFTHAGMMAATQQSLIENFVRMELEPPNIVAGWFDDTLRSQLPAEVAFAHLDGDLYSSIQVSLREVYPRLARNAIVVIDDYVDERLQPGVVNPYPGVKRACDEFFADKPEKVEPLWANWKGHAYFRKL</sequence>
<keyword evidence="1" id="KW-0808">Transferase</keyword>
<accession>A0ABZ2JYL3</accession>
<dbReference type="PANTHER" id="PTHR40036">
    <property type="entry name" value="MACROCIN O-METHYLTRANSFERASE"/>
    <property type="match status" value="1"/>
</dbReference>
<dbReference type="Proteomes" id="UP001379533">
    <property type="component" value="Chromosome"/>
</dbReference>
<dbReference type="Pfam" id="PF05711">
    <property type="entry name" value="TylF"/>
    <property type="match status" value="1"/>
</dbReference>
<organism evidence="1 2">
    <name type="scientific">Pendulispora brunnea</name>
    <dbReference type="NCBI Taxonomy" id="2905690"/>
    <lineage>
        <taxon>Bacteria</taxon>
        <taxon>Pseudomonadati</taxon>
        <taxon>Myxococcota</taxon>
        <taxon>Myxococcia</taxon>
        <taxon>Myxococcales</taxon>
        <taxon>Sorangiineae</taxon>
        <taxon>Pendulisporaceae</taxon>
        <taxon>Pendulispora</taxon>
    </lineage>
</organism>
<evidence type="ECO:0000313" key="1">
    <source>
        <dbReference type="EMBL" id="WXA91588.1"/>
    </source>
</evidence>
<dbReference type="GO" id="GO:0008168">
    <property type="term" value="F:methyltransferase activity"/>
    <property type="evidence" value="ECO:0007669"/>
    <property type="project" value="UniProtKB-KW"/>
</dbReference>
<reference evidence="1 2" key="1">
    <citation type="submission" date="2021-12" db="EMBL/GenBank/DDBJ databases">
        <title>Discovery of the Pendulisporaceae a myxobacterial family with distinct sporulation behavior and unique specialized metabolism.</title>
        <authorList>
            <person name="Garcia R."/>
            <person name="Popoff A."/>
            <person name="Bader C.D."/>
            <person name="Loehr J."/>
            <person name="Walesch S."/>
            <person name="Walt C."/>
            <person name="Boldt J."/>
            <person name="Bunk B."/>
            <person name="Haeckl F.J.F.P.J."/>
            <person name="Gunesch A.P."/>
            <person name="Birkelbach J."/>
            <person name="Nuebel U."/>
            <person name="Pietschmann T."/>
            <person name="Bach T."/>
            <person name="Mueller R."/>
        </authorList>
    </citation>
    <scope>NUCLEOTIDE SEQUENCE [LARGE SCALE GENOMIC DNA]</scope>
    <source>
        <strain evidence="1 2">MSr12523</strain>
    </source>
</reference>
<dbReference type="EMBL" id="CP089982">
    <property type="protein sequence ID" value="WXA91588.1"/>
    <property type="molecule type" value="Genomic_DNA"/>
</dbReference>
<dbReference type="InterPro" id="IPR029063">
    <property type="entry name" value="SAM-dependent_MTases_sf"/>
</dbReference>
<protein>
    <submittedName>
        <fullName evidence="1">TylF/MycF family methyltransferase</fullName>
    </submittedName>
</protein>
<dbReference type="RefSeq" id="WP_394842208.1">
    <property type="nucleotide sequence ID" value="NZ_CP089982.1"/>
</dbReference>
<name>A0ABZ2JYL3_9BACT</name>
<keyword evidence="1" id="KW-0489">Methyltransferase</keyword>
<evidence type="ECO:0000313" key="2">
    <source>
        <dbReference type="Proteomes" id="UP001379533"/>
    </source>
</evidence>
<dbReference type="Gene3D" id="3.40.50.150">
    <property type="entry name" value="Vaccinia Virus protein VP39"/>
    <property type="match status" value="1"/>
</dbReference>